<dbReference type="EMBL" id="CVRL01000041">
    <property type="protein sequence ID" value="CRL12433.1"/>
    <property type="molecule type" value="Genomic_DNA"/>
</dbReference>
<dbReference type="GO" id="GO:0008360">
    <property type="term" value="P:regulation of cell shape"/>
    <property type="evidence" value="ECO:0007669"/>
    <property type="project" value="UniProtKB-KW"/>
</dbReference>
<feature type="transmembrane region" description="Helical" evidence="14">
    <location>
        <begin position="111"/>
        <end position="131"/>
    </location>
</feature>
<evidence type="ECO:0000256" key="4">
    <source>
        <dbReference type="ARBA" id="ARBA00021581"/>
    </source>
</evidence>
<feature type="transmembrane region" description="Helical" evidence="14">
    <location>
        <begin position="190"/>
        <end position="210"/>
    </location>
</feature>
<dbReference type="GO" id="GO:0071555">
    <property type="term" value="P:cell wall organization"/>
    <property type="evidence" value="ECO:0007669"/>
    <property type="project" value="UniProtKB-KW"/>
</dbReference>
<evidence type="ECO:0000256" key="13">
    <source>
        <dbReference type="ARBA" id="ARBA00047594"/>
    </source>
</evidence>
<keyword evidence="6 14" id="KW-0812">Transmembrane</keyword>
<keyword evidence="9 14" id="KW-0472">Membrane</keyword>
<feature type="transmembrane region" description="Helical" evidence="14">
    <location>
        <begin position="247"/>
        <end position="266"/>
    </location>
</feature>
<evidence type="ECO:0000256" key="14">
    <source>
        <dbReference type="HAMAP-Rule" id="MF_01006"/>
    </source>
</evidence>
<comment type="subcellular location">
    <subcellularLocation>
        <location evidence="1 14">Cell membrane</location>
        <topology evidence="1 14">Multi-pass membrane protein</topology>
    </subcellularLocation>
</comment>
<dbReference type="GO" id="GO:0009252">
    <property type="term" value="P:peptidoglycan biosynthetic process"/>
    <property type="evidence" value="ECO:0007669"/>
    <property type="project" value="UniProtKB-KW"/>
</dbReference>
<evidence type="ECO:0000256" key="9">
    <source>
        <dbReference type="ARBA" id="ARBA00023136"/>
    </source>
</evidence>
<dbReference type="GO" id="GO:0005886">
    <property type="term" value="C:plasma membrane"/>
    <property type="evidence" value="ECO:0007669"/>
    <property type="project" value="UniProtKB-SubCell"/>
</dbReference>
<dbReference type="GO" id="GO:0050380">
    <property type="term" value="F:undecaprenyl-diphosphatase activity"/>
    <property type="evidence" value="ECO:0007669"/>
    <property type="project" value="UniProtKB-UniRule"/>
</dbReference>
<keyword evidence="7 14" id="KW-0378">Hydrolase</keyword>
<comment type="similarity">
    <text evidence="2 14">Belongs to the UppP family.</text>
</comment>
<keyword evidence="10 14" id="KW-0046">Antibiotic resistance</keyword>
<comment type="catalytic activity">
    <reaction evidence="13 14">
        <text>di-trans,octa-cis-undecaprenyl diphosphate + H2O = di-trans,octa-cis-undecaprenyl phosphate + phosphate + H(+)</text>
        <dbReference type="Rhea" id="RHEA:28094"/>
        <dbReference type="ChEBI" id="CHEBI:15377"/>
        <dbReference type="ChEBI" id="CHEBI:15378"/>
        <dbReference type="ChEBI" id="CHEBI:43474"/>
        <dbReference type="ChEBI" id="CHEBI:58405"/>
        <dbReference type="ChEBI" id="CHEBI:60392"/>
        <dbReference type="EC" id="3.6.1.27"/>
    </reaction>
</comment>
<keyword evidence="16" id="KW-1185">Reference proteome</keyword>
<organism evidence="15 16">
    <name type="scientific">Phaeobacter italicus</name>
    <dbReference type="NCBI Taxonomy" id="481446"/>
    <lineage>
        <taxon>Bacteria</taxon>
        <taxon>Pseudomonadati</taxon>
        <taxon>Pseudomonadota</taxon>
        <taxon>Alphaproteobacteria</taxon>
        <taxon>Rhodobacterales</taxon>
        <taxon>Roseobacteraceae</taxon>
        <taxon>Phaeobacter</taxon>
    </lineage>
</organism>
<dbReference type="PANTHER" id="PTHR30622:SF4">
    <property type="entry name" value="UNDECAPRENYL-DIPHOSPHATASE"/>
    <property type="match status" value="1"/>
</dbReference>
<feature type="transmembrane region" description="Helical" evidence="14">
    <location>
        <begin position="81"/>
        <end position="105"/>
    </location>
</feature>
<dbReference type="AlphaFoldDB" id="A0A0H5D6V1"/>
<dbReference type="STRING" id="481446.NIT7645_02794"/>
<keyword evidence="8 14" id="KW-1133">Transmembrane helix</keyword>
<evidence type="ECO:0000256" key="5">
    <source>
        <dbReference type="ARBA" id="ARBA00022475"/>
    </source>
</evidence>
<sequence length="268" mass="28474">MPLFQLILIALIQGITEFLPVSSSGHLILLPGLTGLEDQGQVIDVAVHVGTLAAVVLFFWKDVREGLIGLPRALTGKTDTPGAQLAMGLIIATIPTVLFGTFLHFSGLSDALRSITVIGWTMLGFGIVLYFADKFGRTGKTVEDWRPKDALIMGLWQMLALIPGTSRSGITITGARQLGYARLDAARISMLMSIPTIIASGVLLGAEVAIEANANVLRDAAIAAGLSMLAALAALALMMRLLRSVSFTPYVIYRVILGLVLLSIAYQG</sequence>
<keyword evidence="14" id="KW-0133">Cell shape</keyword>
<comment type="miscellaneous">
    <text evidence="14">Bacitracin is thought to be involved in the inhibition of peptidoglycan synthesis by sequestering undecaprenyl diphosphate, thereby reducing the pool of lipid carrier available.</text>
</comment>
<keyword evidence="14" id="KW-0961">Cell wall biogenesis/degradation</keyword>
<evidence type="ECO:0000256" key="6">
    <source>
        <dbReference type="ARBA" id="ARBA00022692"/>
    </source>
</evidence>
<keyword evidence="14" id="KW-0573">Peptidoglycan synthesis</keyword>
<proteinExistence type="inferred from homology"/>
<evidence type="ECO:0000256" key="3">
    <source>
        <dbReference type="ARBA" id="ARBA00012374"/>
    </source>
</evidence>
<evidence type="ECO:0000313" key="16">
    <source>
        <dbReference type="Proteomes" id="UP000043764"/>
    </source>
</evidence>
<dbReference type="EC" id="3.6.1.27" evidence="3 14"/>
<evidence type="ECO:0000256" key="12">
    <source>
        <dbReference type="ARBA" id="ARBA00032932"/>
    </source>
</evidence>
<protein>
    <recommendedName>
        <fullName evidence="4 14">Undecaprenyl-diphosphatase</fullName>
        <ecNumber evidence="3 14">3.6.1.27</ecNumber>
    </recommendedName>
    <alternativeName>
        <fullName evidence="12 14">Bacitracin resistance protein</fullName>
    </alternativeName>
    <alternativeName>
        <fullName evidence="11 14">Undecaprenyl pyrophosphate phosphatase</fullName>
    </alternativeName>
</protein>
<dbReference type="NCBIfam" id="NF001393">
    <property type="entry name" value="PRK00281.2-4"/>
    <property type="match status" value="1"/>
</dbReference>
<comment type="function">
    <text evidence="14">Catalyzes the dephosphorylation of undecaprenyl diphosphate (UPP). Confers resistance to bacitracin.</text>
</comment>
<dbReference type="GO" id="GO:0046677">
    <property type="term" value="P:response to antibiotic"/>
    <property type="evidence" value="ECO:0007669"/>
    <property type="project" value="UniProtKB-UniRule"/>
</dbReference>
<gene>
    <name evidence="14 15" type="primary">uppP</name>
    <name evidence="15" type="ORF">NIT7321_03309</name>
</gene>
<evidence type="ECO:0000256" key="8">
    <source>
        <dbReference type="ARBA" id="ARBA00022989"/>
    </source>
</evidence>
<dbReference type="PANTHER" id="PTHR30622">
    <property type="entry name" value="UNDECAPRENYL-DIPHOSPHATASE"/>
    <property type="match status" value="1"/>
</dbReference>
<evidence type="ECO:0000256" key="2">
    <source>
        <dbReference type="ARBA" id="ARBA00010621"/>
    </source>
</evidence>
<dbReference type="InterPro" id="IPR003824">
    <property type="entry name" value="UppP"/>
</dbReference>
<feature type="transmembrane region" description="Helical" evidence="14">
    <location>
        <begin position="222"/>
        <end position="241"/>
    </location>
</feature>
<feature type="transmembrane region" description="Helical" evidence="14">
    <location>
        <begin position="42"/>
        <end position="60"/>
    </location>
</feature>
<dbReference type="Proteomes" id="UP000043764">
    <property type="component" value="Unassembled WGS sequence"/>
</dbReference>
<evidence type="ECO:0000256" key="1">
    <source>
        <dbReference type="ARBA" id="ARBA00004651"/>
    </source>
</evidence>
<dbReference type="HAMAP" id="MF_01006">
    <property type="entry name" value="Undec_diphosphatase"/>
    <property type="match status" value="1"/>
</dbReference>
<evidence type="ECO:0000313" key="15">
    <source>
        <dbReference type="EMBL" id="CRL12433.1"/>
    </source>
</evidence>
<dbReference type="Pfam" id="PF02673">
    <property type="entry name" value="BacA"/>
    <property type="match status" value="1"/>
</dbReference>
<evidence type="ECO:0000256" key="11">
    <source>
        <dbReference type="ARBA" id="ARBA00032707"/>
    </source>
</evidence>
<evidence type="ECO:0000256" key="7">
    <source>
        <dbReference type="ARBA" id="ARBA00022801"/>
    </source>
</evidence>
<evidence type="ECO:0000256" key="10">
    <source>
        <dbReference type="ARBA" id="ARBA00023251"/>
    </source>
</evidence>
<reference evidence="16" key="1">
    <citation type="submission" date="2015-05" db="EMBL/GenBank/DDBJ databases">
        <authorList>
            <person name="Rodrigo-Torres Lidia"/>
            <person name="Arahal R.David."/>
        </authorList>
    </citation>
    <scope>NUCLEOTIDE SEQUENCE [LARGE SCALE GENOMIC DNA]</scope>
    <source>
        <strain evidence="16">CECT 7321</strain>
    </source>
</reference>
<name>A0A0H5D6V1_9RHOB</name>
<keyword evidence="5 14" id="KW-1003">Cell membrane</keyword>
<accession>A0A0H5D6V1</accession>
<dbReference type="RefSeq" id="WP_050674128.1">
    <property type="nucleotide sequence ID" value="NZ_CVRL01000041.1"/>
</dbReference>